<dbReference type="AlphaFoldDB" id="A0A403QNG9"/>
<feature type="transmembrane region" description="Helical" evidence="1">
    <location>
        <begin position="193"/>
        <end position="221"/>
    </location>
</feature>
<reference evidence="2" key="1">
    <citation type="submission" date="2018-09" db="EMBL/GenBank/DDBJ databases">
        <authorList>
            <person name="Ashton P.M."/>
            <person name="Dallman T."/>
            <person name="Nair S."/>
            <person name="De Pinna E."/>
            <person name="Peters T."/>
            <person name="Grant K."/>
        </authorList>
    </citation>
    <scope>NUCLEOTIDE SEQUENCE [LARGE SCALE GENOMIC DNA]</scope>
    <source>
        <strain evidence="2">598938</strain>
    </source>
</reference>
<sequence length="324" mass="37095">MRTRMVVINEKQGAVEVDCKIVNLVIEMNNSGFVTFASCQGHEFPVDIIKPYIAFRAPVEIVARLERNLREDIESLNGKLNWFWSIKASFNDKYELVYSLAPHKPFKFIHKYWRKSLEQDFQIIQLLLRARADVNGVSQKTVARNQQGCAIFSESFVPDNLYCDQVYGSSIFSVCKEFVHESFSVLMRSGREVLCWLIWTVKYGVVLPLMTMIIVVVFLFWQADMTPGQIMVREIENAKAGTGAGEFLVHKCPPPQTHPGRPELPVADLKNSEGCPVMVTDAAGYADQVNTSLRDWLANVWLILALMFTVPGVFRSFIRWRERF</sequence>
<comment type="caution">
    <text evidence="2">The sequence shown here is derived from an EMBL/GenBank/DDBJ whole genome shotgun (WGS) entry which is preliminary data.</text>
</comment>
<evidence type="ECO:0000313" key="2">
    <source>
        <dbReference type="EMBL" id="MML56178.1"/>
    </source>
</evidence>
<feature type="transmembrane region" description="Helical" evidence="1">
    <location>
        <begin position="296"/>
        <end position="318"/>
    </location>
</feature>
<keyword evidence="1" id="KW-0472">Membrane</keyword>
<proteinExistence type="predicted"/>
<protein>
    <submittedName>
        <fullName evidence="2">Uncharacterized protein</fullName>
    </submittedName>
</protein>
<accession>A0A403QNG9</accession>
<evidence type="ECO:0000256" key="1">
    <source>
        <dbReference type="SAM" id="Phobius"/>
    </source>
</evidence>
<keyword evidence="1" id="KW-1133">Transmembrane helix</keyword>
<name>A0A403QNG9_SALET</name>
<gene>
    <name evidence="2" type="ORF">D7N80_23440</name>
</gene>
<keyword evidence="1" id="KW-0812">Transmembrane</keyword>
<dbReference type="Pfam" id="PF07296">
    <property type="entry name" value="TraP"/>
    <property type="match status" value="1"/>
</dbReference>
<organism evidence="2">
    <name type="scientific">Salmonella enterica I</name>
    <dbReference type="NCBI Taxonomy" id="59201"/>
    <lineage>
        <taxon>Bacteria</taxon>
        <taxon>Pseudomonadati</taxon>
        <taxon>Pseudomonadota</taxon>
        <taxon>Gammaproteobacteria</taxon>
        <taxon>Enterobacterales</taxon>
        <taxon>Enterobacteriaceae</taxon>
        <taxon>Salmonella</taxon>
    </lineage>
</organism>
<dbReference type="EMBL" id="RVVJ01000036">
    <property type="protein sequence ID" value="MML56178.1"/>
    <property type="molecule type" value="Genomic_DNA"/>
</dbReference>
<dbReference type="Proteomes" id="UP000885348">
    <property type="component" value="Unassembled WGS sequence"/>
</dbReference>
<dbReference type="InterPro" id="IPR009913">
    <property type="entry name" value="TraP"/>
</dbReference>